<evidence type="ECO:0000256" key="2">
    <source>
        <dbReference type="ARBA" id="ARBA00013019"/>
    </source>
</evidence>
<name>A0A0C2N4C2_THEKT</name>
<evidence type="ECO:0000256" key="4">
    <source>
        <dbReference type="ARBA" id="ARBA00023002"/>
    </source>
</evidence>
<keyword evidence="5" id="KW-0119">Carbohydrate metabolism</keyword>
<dbReference type="Gene3D" id="3.30.360.10">
    <property type="entry name" value="Dihydrodipicolinate Reductase, domain 2"/>
    <property type="match status" value="1"/>
</dbReference>
<evidence type="ECO:0000256" key="5">
    <source>
        <dbReference type="ARBA" id="ARBA00023277"/>
    </source>
</evidence>
<reference evidence="8 9" key="1">
    <citation type="journal article" date="2014" name="Genome Biol. Evol.">
        <title>The genome of the myxosporean Thelohanellus kitauei shows adaptations to nutrient acquisition within its fish host.</title>
        <authorList>
            <person name="Yang Y."/>
            <person name="Xiong J."/>
            <person name="Zhou Z."/>
            <person name="Huo F."/>
            <person name="Miao W."/>
            <person name="Ran C."/>
            <person name="Liu Y."/>
            <person name="Zhang J."/>
            <person name="Feng J."/>
            <person name="Wang M."/>
            <person name="Wang M."/>
            <person name="Wang L."/>
            <person name="Yao B."/>
        </authorList>
    </citation>
    <scope>NUCLEOTIDE SEQUENCE [LARGE SCALE GENOMIC DNA]</scope>
    <source>
        <strain evidence="8">Wuqing</strain>
    </source>
</reference>
<dbReference type="Pfam" id="PF02781">
    <property type="entry name" value="G6PD_C"/>
    <property type="match status" value="1"/>
</dbReference>
<sequence length="175" mass="20091">MEDVVVGQYIGNPDANPSIPVSKGYKDDKLVPPDSITPTFANIVMYINNDRWRALKEKSAEVRVQFKPISNGLFEKSAINELVIKMQPDELPGEGFNLHITELDLTYKDRHKDFQIHDAYVKLIMDIINGTQVHFVRSDEVEEAWKIFTPVLKNLEDSKIQPIPYVFGTYEFSEC</sequence>
<dbReference type="GO" id="GO:0050661">
    <property type="term" value="F:NADP binding"/>
    <property type="evidence" value="ECO:0007669"/>
    <property type="project" value="InterPro"/>
</dbReference>
<protein>
    <recommendedName>
        <fullName evidence="2">glucose-6-phosphate dehydrogenase (NADP(+))</fullName>
        <ecNumber evidence="2">1.1.1.49</ecNumber>
    </recommendedName>
</protein>
<comment type="catalytic activity">
    <reaction evidence="6">
        <text>D-glucose 6-phosphate + NADP(+) = 6-phospho-D-glucono-1,5-lactone + NADPH + H(+)</text>
        <dbReference type="Rhea" id="RHEA:15841"/>
        <dbReference type="ChEBI" id="CHEBI:15378"/>
        <dbReference type="ChEBI" id="CHEBI:57783"/>
        <dbReference type="ChEBI" id="CHEBI:57955"/>
        <dbReference type="ChEBI" id="CHEBI:58349"/>
        <dbReference type="ChEBI" id="CHEBI:61548"/>
        <dbReference type="EC" id="1.1.1.49"/>
    </reaction>
    <physiologicalReaction direction="left-to-right" evidence="6">
        <dbReference type="Rhea" id="RHEA:15842"/>
    </physiologicalReaction>
</comment>
<dbReference type="AlphaFoldDB" id="A0A0C2N4C2"/>
<keyword evidence="9" id="KW-1185">Reference proteome</keyword>
<dbReference type="GO" id="GO:0009051">
    <property type="term" value="P:pentose-phosphate shunt, oxidative branch"/>
    <property type="evidence" value="ECO:0007669"/>
    <property type="project" value="TreeGrafter"/>
</dbReference>
<proteinExistence type="predicted"/>
<feature type="domain" description="Glucose-6-phosphate dehydrogenase C-terminal" evidence="7">
    <location>
        <begin position="3"/>
        <end position="170"/>
    </location>
</feature>
<keyword evidence="4" id="KW-0560">Oxidoreductase</keyword>
<accession>A0A0C2N4C2</accession>
<dbReference type="GO" id="GO:0004345">
    <property type="term" value="F:glucose-6-phosphate dehydrogenase activity"/>
    <property type="evidence" value="ECO:0007669"/>
    <property type="project" value="UniProtKB-EC"/>
</dbReference>
<evidence type="ECO:0000256" key="1">
    <source>
        <dbReference type="ARBA" id="ARBA00004959"/>
    </source>
</evidence>
<comment type="pathway">
    <text evidence="1">Carbohydrate degradation; pentose phosphate pathway.</text>
</comment>
<dbReference type="PANTHER" id="PTHR23429:SF0">
    <property type="entry name" value="GLUCOSE-6-PHOSPHATE 1-DEHYDROGENASE"/>
    <property type="match status" value="1"/>
</dbReference>
<dbReference type="GO" id="GO:0005829">
    <property type="term" value="C:cytosol"/>
    <property type="evidence" value="ECO:0007669"/>
    <property type="project" value="TreeGrafter"/>
</dbReference>
<dbReference type="InterPro" id="IPR001282">
    <property type="entry name" value="G6P_DH"/>
</dbReference>
<gene>
    <name evidence="8" type="ORF">RF11_01098</name>
</gene>
<dbReference type="EC" id="1.1.1.49" evidence="2"/>
<evidence type="ECO:0000313" key="9">
    <source>
        <dbReference type="Proteomes" id="UP000031668"/>
    </source>
</evidence>
<comment type="caution">
    <text evidence="8">The sequence shown here is derived from an EMBL/GenBank/DDBJ whole genome shotgun (WGS) entry which is preliminary data.</text>
</comment>
<dbReference type="Proteomes" id="UP000031668">
    <property type="component" value="Unassembled WGS sequence"/>
</dbReference>
<dbReference type="PANTHER" id="PTHR23429">
    <property type="entry name" value="GLUCOSE-6-PHOSPHATE 1-DEHYDROGENASE G6PD"/>
    <property type="match status" value="1"/>
</dbReference>
<evidence type="ECO:0000259" key="7">
    <source>
        <dbReference type="Pfam" id="PF02781"/>
    </source>
</evidence>
<dbReference type="OrthoDB" id="60984at2759"/>
<dbReference type="InterPro" id="IPR022675">
    <property type="entry name" value="G6P_DH_C"/>
</dbReference>
<dbReference type="GO" id="GO:0006006">
    <property type="term" value="P:glucose metabolic process"/>
    <property type="evidence" value="ECO:0007669"/>
    <property type="project" value="InterPro"/>
</dbReference>
<evidence type="ECO:0000313" key="8">
    <source>
        <dbReference type="EMBL" id="KII68737.1"/>
    </source>
</evidence>
<keyword evidence="3" id="KW-0521">NADP</keyword>
<evidence type="ECO:0000256" key="6">
    <source>
        <dbReference type="ARBA" id="ARBA00047696"/>
    </source>
</evidence>
<dbReference type="EMBL" id="JWZT01002718">
    <property type="protein sequence ID" value="KII68737.1"/>
    <property type="molecule type" value="Genomic_DNA"/>
</dbReference>
<organism evidence="8 9">
    <name type="scientific">Thelohanellus kitauei</name>
    <name type="common">Myxosporean</name>
    <dbReference type="NCBI Taxonomy" id="669202"/>
    <lineage>
        <taxon>Eukaryota</taxon>
        <taxon>Metazoa</taxon>
        <taxon>Cnidaria</taxon>
        <taxon>Myxozoa</taxon>
        <taxon>Myxosporea</taxon>
        <taxon>Bivalvulida</taxon>
        <taxon>Platysporina</taxon>
        <taxon>Myxobolidae</taxon>
        <taxon>Thelohanellus</taxon>
    </lineage>
</organism>
<dbReference type="SUPFAM" id="SSF55347">
    <property type="entry name" value="Glyceraldehyde-3-phosphate dehydrogenase-like, C-terminal domain"/>
    <property type="match status" value="1"/>
</dbReference>
<evidence type="ECO:0000256" key="3">
    <source>
        <dbReference type="ARBA" id="ARBA00022857"/>
    </source>
</evidence>